<accession>A0AAP2GPH3</accession>
<dbReference type="RefSeq" id="WP_254163832.1">
    <property type="nucleotide sequence ID" value="NZ_JAHESF010000012.1"/>
</dbReference>
<reference evidence="2 3" key="1">
    <citation type="submission" date="2021-05" db="EMBL/GenBank/DDBJ databases">
        <title>A Polyphasic approach of four new species of the genus Ohtaekwangia: Ohtaekwangia histidinii sp. nov., Ohtaekwangia cretensis sp. nov., Ohtaekwangia indiensis sp. nov., Ohtaekwangia reichenbachii sp. nov. from diverse environment.</title>
        <authorList>
            <person name="Octaviana S."/>
        </authorList>
    </citation>
    <scope>NUCLEOTIDE SEQUENCE [LARGE SCALE GENOMIC DNA]</scope>
    <source>
        <strain evidence="2 3">PWU4</strain>
    </source>
</reference>
<sequence>MMRKMVSLVLGITAVIAAQGQQKSDTVIVSLGKTSKLIFTMQDRSDLEILRHYNFQDLFQDILTKIEQSDTTKAPAEAEAPVVAEAPQEESPAVEQPENNDPGEMRSDDDNDDDDEDWEEMVKRKHYRRIGRTWQSFNFDLGTNNYLQNGKFPDSDGAVYSVRPWGSWYIATSSTQRTRVGRNFFLEWGLGLSWYNFKFQDDDAMLVKNDDRVEFVTDTRDVDHQKSKLTVSYINASFVPVIDFGDRGRKPRMWDNYGTAFRIGLGPYIGYRVGSHSKLVYKDDGDKEKEKNRDSFYLNNFRYGARLQLGFYGTDLFFNYDLNELFAAGKGPKLNAFSFGVIF</sequence>
<keyword evidence="3" id="KW-1185">Reference proteome</keyword>
<dbReference type="EMBL" id="JAHESF010000012">
    <property type="protein sequence ID" value="MBT1697960.1"/>
    <property type="molecule type" value="Genomic_DNA"/>
</dbReference>
<evidence type="ECO:0000256" key="1">
    <source>
        <dbReference type="SAM" id="MobiDB-lite"/>
    </source>
</evidence>
<proteinExistence type="predicted"/>
<evidence type="ECO:0008006" key="4">
    <source>
        <dbReference type="Google" id="ProtNLM"/>
    </source>
</evidence>
<evidence type="ECO:0000313" key="2">
    <source>
        <dbReference type="EMBL" id="MBT1697960.1"/>
    </source>
</evidence>
<organism evidence="2 3">
    <name type="scientific">Chryseosolibacter histidini</name>
    <dbReference type="NCBI Taxonomy" id="2782349"/>
    <lineage>
        <taxon>Bacteria</taxon>
        <taxon>Pseudomonadati</taxon>
        <taxon>Bacteroidota</taxon>
        <taxon>Cytophagia</taxon>
        <taxon>Cytophagales</taxon>
        <taxon>Chryseotaleaceae</taxon>
        <taxon>Chryseosolibacter</taxon>
    </lineage>
</organism>
<evidence type="ECO:0000313" key="3">
    <source>
        <dbReference type="Proteomes" id="UP001319200"/>
    </source>
</evidence>
<protein>
    <recommendedName>
        <fullName evidence="4">Outer membrane protein beta-barrel domain-containing protein</fullName>
    </recommendedName>
</protein>
<feature type="compositionally biased region" description="Low complexity" evidence="1">
    <location>
        <begin position="74"/>
        <end position="97"/>
    </location>
</feature>
<dbReference type="Proteomes" id="UP001319200">
    <property type="component" value="Unassembled WGS sequence"/>
</dbReference>
<name>A0AAP2GPH3_9BACT</name>
<feature type="region of interest" description="Disordered" evidence="1">
    <location>
        <begin position="70"/>
        <end position="116"/>
    </location>
</feature>
<dbReference type="AlphaFoldDB" id="A0AAP2GPH3"/>
<gene>
    <name evidence="2" type="ORF">KK083_13790</name>
</gene>
<comment type="caution">
    <text evidence="2">The sequence shown here is derived from an EMBL/GenBank/DDBJ whole genome shotgun (WGS) entry which is preliminary data.</text>
</comment>